<dbReference type="AlphaFoldDB" id="A0A318QRR0"/>
<dbReference type="PANTHER" id="PTHR37423:SF2">
    <property type="entry name" value="MEMBRANE-BOUND LYTIC MUREIN TRANSGLYCOSYLASE C"/>
    <property type="match status" value="1"/>
</dbReference>
<dbReference type="SUPFAM" id="SSF53955">
    <property type="entry name" value="Lysozyme-like"/>
    <property type="match status" value="1"/>
</dbReference>
<organism evidence="5 6">
    <name type="scientific">Komagataeibacter sucrofermentans</name>
    <dbReference type="NCBI Taxonomy" id="1053551"/>
    <lineage>
        <taxon>Bacteria</taxon>
        <taxon>Pseudomonadati</taxon>
        <taxon>Pseudomonadota</taxon>
        <taxon>Alphaproteobacteria</taxon>
        <taxon>Acetobacterales</taxon>
        <taxon>Acetobacteraceae</taxon>
        <taxon>Komagataeibacter</taxon>
    </lineage>
</organism>
<evidence type="ECO:0000256" key="1">
    <source>
        <dbReference type="ARBA" id="ARBA00007734"/>
    </source>
</evidence>
<comment type="similarity">
    <text evidence="1">Belongs to the transglycosylase Slt family.</text>
</comment>
<reference evidence="5 6" key="1">
    <citation type="submission" date="2017-07" db="EMBL/GenBank/DDBJ databases">
        <title>A draft genome sequence of Komagataeibacter sucrofermentans LMG 18788.</title>
        <authorList>
            <person name="Skraban J."/>
            <person name="Cleenwerck I."/>
            <person name="Vandamme P."/>
            <person name="Trcek J."/>
        </authorList>
    </citation>
    <scope>NUCLEOTIDE SEQUENCE [LARGE SCALE GENOMIC DNA]</scope>
    <source>
        <strain evidence="5 6">LMG 18788</strain>
    </source>
</reference>
<name>A0A318QRR0_9PROT</name>
<accession>A0A318QRR0</accession>
<dbReference type="InterPro" id="IPR008258">
    <property type="entry name" value="Transglycosylase_SLT_dom_1"/>
</dbReference>
<dbReference type="PANTHER" id="PTHR37423">
    <property type="entry name" value="SOLUBLE LYTIC MUREIN TRANSGLYCOSYLASE-RELATED"/>
    <property type="match status" value="1"/>
</dbReference>
<evidence type="ECO:0000259" key="4">
    <source>
        <dbReference type="Pfam" id="PF01464"/>
    </source>
</evidence>
<evidence type="ECO:0000256" key="3">
    <source>
        <dbReference type="SAM" id="MobiDB-lite"/>
    </source>
</evidence>
<sequence>MLMRGGLYGALAYGEYKLLAGQPFRTGGGRDTVVNTGPLQKDIYDAGSAAAQKYGLDPDHFLALLQTESGGYDRTSKAGAFGPSQLMPDTARSLGVADSVNAPNYDWRQNLDAGARYYKMQVDRFKGDYLAADAAYNAGPNSKAVQEYARTHIDAGLPSETQHYLASNAAIAAEMQRIRRTRDRLNATSGVATPPLFGGNAGDGGGNAPANVNVGISVHAPHGTKVQVTDAPPGTTVRPQIQTQRAMPPEITATGS</sequence>
<dbReference type="Proteomes" id="UP000247814">
    <property type="component" value="Unassembled WGS sequence"/>
</dbReference>
<protein>
    <recommendedName>
        <fullName evidence="4">Transglycosylase SLT domain-containing protein</fullName>
    </recommendedName>
</protein>
<dbReference type="Gene3D" id="1.10.530.10">
    <property type="match status" value="1"/>
</dbReference>
<feature type="domain" description="Transglycosylase SLT" evidence="4">
    <location>
        <begin position="49"/>
        <end position="144"/>
    </location>
</feature>
<evidence type="ECO:0000313" key="5">
    <source>
        <dbReference type="EMBL" id="PYD80031.1"/>
    </source>
</evidence>
<comment type="caution">
    <text evidence="5">The sequence shown here is derived from an EMBL/GenBank/DDBJ whole genome shotgun (WGS) entry which is preliminary data.</text>
</comment>
<comment type="similarity">
    <text evidence="2">Belongs to the virb1 family.</text>
</comment>
<dbReference type="OrthoDB" id="8410204at2"/>
<evidence type="ECO:0000313" key="6">
    <source>
        <dbReference type="Proteomes" id="UP000247814"/>
    </source>
</evidence>
<dbReference type="Pfam" id="PF01464">
    <property type="entry name" value="SLT"/>
    <property type="match status" value="1"/>
</dbReference>
<gene>
    <name evidence="5" type="ORF">CFR77_05635</name>
</gene>
<dbReference type="InterPro" id="IPR023346">
    <property type="entry name" value="Lysozyme-like_dom_sf"/>
</dbReference>
<feature type="region of interest" description="Disordered" evidence="3">
    <location>
        <begin position="224"/>
        <end position="256"/>
    </location>
</feature>
<proteinExistence type="inferred from homology"/>
<dbReference type="EMBL" id="NKUA01000005">
    <property type="protein sequence ID" value="PYD80031.1"/>
    <property type="molecule type" value="Genomic_DNA"/>
</dbReference>
<dbReference type="CDD" id="cd00254">
    <property type="entry name" value="LT-like"/>
    <property type="match status" value="1"/>
</dbReference>
<evidence type="ECO:0000256" key="2">
    <source>
        <dbReference type="ARBA" id="ARBA00009387"/>
    </source>
</evidence>
<keyword evidence="6" id="KW-1185">Reference proteome</keyword>